<evidence type="ECO:0000259" key="1">
    <source>
        <dbReference type="PROSITE" id="PS51186"/>
    </source>
</evidence>
<keyword evidence="2" id="KW-0808">Transferase</keyword>
<dbReference type="PROSITE" id="PS51186">
    <property type="entry name" value="GNAT"/>
    <property type="match status" value="1"/>
</dbReference>
<protein>
    <submittedName>
        <fullName evidence="2">Putative acetyltransferase</fullName>
        <ecNumber evidence="2">2.3.1.-</ecNumber>
    </submittedName>
</protein>
<dbReference type="EMBL" id="MDER01000047">
    <property type="protein sequence ID" value="ODP27733.1"/>
    <property type="molecule type" value="Genomic_DNA"/>
</dbReference>
<name>A0A1E3L256_9BACL</name>
<dbReference type="InterPro" id="IPR016181">
    <property type="entry name" value="Acyl_CoA_acyltransferase"/>
</dbReference>
<comment type="caution">
    <text evidence="2">The sequence shown here is derived from an EMBL/GenBank/DDBJ whole genome shotgun (WGS) entry which is preliminary data.</text>
</comment>
<dbReference type="PANTHER" id="PTHR13355">
    <property type="entry name" value="GLUCOSAMINE 6-PHOSPHATE N-ACETYLTRANSFERASE"/>
    <property type="match status" value="1"/>
</dbReference>
<dbReference type="RefSeq" id="WP_069328313.1">
    <property type="nucleotide sequence ID" value="NZ_MDER01000047.1"/>
</dbReference>
<proteinExistence type="predicted"/>
<dbReference type="EC" id="2.3.1.-" evidence="2"/>
<evidence type="ECO:0000313" key="3">
    <source>
        <dbReference type="Proteomes" id="UP000094578"/>
    </source>
</evidence>
<dbReference type="InterPro" id="IPR039143">
    <property type="entry name" value="GNPNAT1-like"/>
</dbReference>
<dbReference type="PANTHER" id="PTHR13355:SF22">
    <property type="entry name" value="SLL0786 PROTEIN"/>
    <property type="match status" value="1"/>
</dbReference>
<accession>A0A1E3L256</accession>
<dbReference type="InterPro" id="IPR000182">
    <property type="entry name" value="GNAT_dom"/>
</dbReference>
<dbReference type="Pfam" id="PF00583">
    <property type="entry name" value="Acetyltransf_1"/>
    <property type="match status" value="1"/>
</dbReference>
<keyword evidence="2" id="KW-0012">Acyltransferase</keyword>
<dbReference type="CDD" id="cd04301">
    <property type="entry name" value="NAT_SF"/>
    <property type="match status" value="1"/>
</dbReference>
<dbReference type="SUPFAM" id="SSF55729">
    <property type="entry name" value="Acyl-CoA N-acyltransferases (Nat)"/>
    <property type="match status" value="1"/>
</dbReference>
<keyword evidence="3" id="KW-1185">Reference proteome</keyword>
<organism evidence="2 3">
    <name type="scientific">Paenibacillus nuruki</name>
    <dbReference type="NCBI Taxonomy" id="1886670"/>
    <lineage>
        <taxon>Bacteria</taxon>
        <taxon>Bacillati</taxon>
        <taxon>Bacillota</taxon>
        <taxon>Bacilli</taxon>
        <taxon>Bacillales</taxon>
        <taxon>Paenibacillaceae</taxon>
        <taxon>Paenibacillus</taxon>
    </lineage>
</organism>
<gene>
    <name evidence="2" type="ORF">PTI45_02905</name>
</gene>
<reference evidence="2 3" key="1">
    <citation type="submission" date="2016-08" db="EMBL/GenBank/DDBJ databases">
        <title>Genome sequencing of Paenibacillus sp. TI45-13ar, isolated from Korean traditional nuruk.</title>
        <authorList>
            <person name="Kim S.-J."/>
        </authorList>
    </citation>
    <scope>NUCLEOTIDE SEQUENCE [LARGE SCALE GENOMIC DNA]</scope>
    <source>
        <strain evidence="2 3">TI45-13ar</strain>
    </source>
</reference>
<dbReference type="AlphaFoldDB" id="A0A1E3L256"/>
<dbReference type="STRING" id="1886670.PTI45_02905"/>
<dbReference type="GO" id="GO:0008080">
    <property type="term" value="F:N-acetyltransferase activity"/>
    <property type="evidence" value="ECO:0007669"/>
    <property type="project" value="TreeGrafter"/>
</dbReference>
<dbReference type="Gene3D" id="3.40.630.30">
    <property type="match status" value="1"/>
</dbReference>
<evidence type="ECO:0000313" key="2">
    <source>
        <dbReference type="EMBL" id="ODP27733.1"/>
    </source>
</evidence>
<feature type="domain" description="N-acetyltransferase" evidence="1">
    <location>
        <begin position="4"/>
        <end position="146"/>
    </location>
</feature>
<sequence>MEDMKVQRIDWNTDQYRACLELRDQVLRQPLGLSIWDDPWQQEQHDIHICATLDKDTIGVLLLRPLDSQQLQMKQVAVSETARGKQVGKKLVELAEHIAVTEGYTTIMLHARENAIPFYEKMNYLSIGEPFTEVGINHRQMIKHFS</sequence>
<dbReference type="Proteomes" id="UP000094578">
    <property type="component" value="Unassembled WGS sequence"/>
</dbReference>